<dbReference type="InterPro" id="IPR056789">
    <property type="entry name" value="LRR_R13L1-DRL21"/>
</dbReference>
<reference evidence="7 8" key="1">
    <citation type="submission" date="2023-10" db="EMBL/GenBank/DDBJ databases">
        <title>Chromosome-scale genome assembly provides insights into flower coloration mechanisms of Canna indica.</title>
        <authorList>
            <person name="Li C."/>
        </authorList>
    </citation>
    <scope>NUCLEOTIDE SEQUENCE [LARGE SCALE GENOMIC DNA]</scope>
    <source>
        <tissue evidence="7">Flower</tissue>
    </source>
</reference>
<evidence type="ECO:0000313" key="8">
    <source>
        <dbReference type="Proteomes" id="UP001327560"/>
    </source>
</evidence>
<dbReference type="Gene3D" id="1.10.8.430">
    <property type="entry name" value="Helical domain of apoptotic protease-activating factors"/>
    <property type="match status" value="1"/>
</dbReference>
<dbReference type="PRINTS" id="PR00364">
    <property type="entry name" value="DISEASERSIST"/>
</dbReference>
<dbReference type="PROSITE" id="PS51450">
    <property type="entry name" value="LRR"/>
    <property type="match status" value="1"/>
</dbReference>
<dbReference type="PANTHER" id="PTHR36766:SF40">
    <property type="entry name" value="DISEASE RESISTANCE PROTEIN RGA3"/>
    <property type="match status" value="1"/>
</dbReference>
<dbReference type="GO" id="GO:0043531">
    <property type="term" value="F:ADP binding"/>
    <property type="evidence" value="ECO:0007669"/>
    <property type="project" value="InterPro"/>
</dbReference>
<organism evidence="7 8">
    <name type="scientific">Canna indica</name>
    <name type="common">Indian-shot</name>
    <dbReference type="NCBI Taxonomy" id="4628"/>
    <lineage>
        <taxon>Eukaryota</taxon>
        <taxon>Viridiplantae</taxon>
        <taxon>Streptophyta</taxon>
        <taxon>Embryophyta</taxon>
        <taxon>Tracheophyta</taxon>
        <taxon>Spermatophyta</taxon>
        <taxon>Magnoliopsida</taxon>
        <taxon>Liliopsida</taxon>
        <taxon>Zingiberales</taxon>
        <taxon>Cannaceae</taxon>
        <taxon>Canna</taxon>
    </lineage>
</organism>
<dbReference type="GO" id="GO:0006952">
    <property type="term" value="P:defense response"/>
    <property type="evidence" value="ECO:0007669"/>
    <property type="project" value="UniProtKB-KW"/>
</dbReference>
<dbReference type="Gene3D" id="3.40.50.300">
    <property type="entry name" value="P-loop containing nucleotide triphosphate hydrolases"/>
    <property type="match status" value="1"/>
</dbReference>
<keyword evidence="1" id="KW-0433">Leucine-rich repeat</keyword>
<dbReference type="SUPFAM" id="SSF52540">
    <property type="entry name" value="P-loop containing nucleoside triphosphate hydrolases"/>
    <property type="match status" value="2"/>
</dbReference>
<keyword evidence="2" id="KW-0677">Repeat</keyword>
<dbReference type="InterPro" id="IPR042197">
    <property type="entry name" value="Apaf_helical"/>
</dbReference>
<feature type="domain" description="Disease resistance protein winged helix" evidence="5">
    <location>
        <begin position="664"/>
        <end position="737"/>
    </location>
</feature>
<keyword evidence="8" id="KW-1185">Reference proteome</keyword>
<feature type="domain" description="R13L1/DRL21-like LRR repeat region" evidence="6">
    <location>
        <begin position="904"/>
        <end position="1030"/>
    </location>
</feature>
<gene>
    <name evidence="7" type="ORF">Cni_G23906</name>
</gene>
<sequence length="1317" mass="148625">MALSSPALPLHFLLPNPKEEAIKPLLLQMAASPCAASPQHGLFLPPALHSTIHRLVSHVSKSAAPSSTLQQQLEILQRSLLTTADVMASDTQLSFDSMIQLTDAISAADDLADELEYKDLEEKVEQMEKAAANQERNAFQLNVFREFHTSEDYIGSDVGSSGSVNKKGNKSPIVDGSFAAEGADSSVCAELCNGSSNLVNESTNSKYNNDDTSLDASSSHFADRIMKIVESLNLVSSYLADAKGITSLNCDLSRPPKISYTDKAASSLSAGNMFGYNDARERLVEKLLESDEENVSIFPIFGPGGVGKTTLAHFVYSDQRVVKYFHSRVWICASDDLNVMRIAGVTANPPAMSNSHTSHELEKLKFIEEVLQDQLQEKRFLLVLDDVQSIEWTARFGSLKNCRRGSKIVITARKEGVLADREKGNKIILKGLMKGACQLGYMENFEEGSKIAITTREERVVDDRSKANKIVFKGLKEWMACFGSRKNYGEGSNTVTTAPDETVADDRDKANKIVLKQNRQKEYWLPCFGCMDNCGKDGNIVMTASEEALEDDRVKQKKNILEDQKEDDFLSFFSRCAFGYEDPQKYPELQIIAKGIATKLKGSPLAAKAVGGLLQTKFTNEQWTKFLHELPELEEDLTDIMPALSLCYQFLPPPLKWCFAYCSMFPKGYPFNVDNIVNIWISQGFIQPTDSNKIVEDVGREYFDHLVSMSFFELPNYTRSYWKSSYHVMHDLFLDLAKSVVGASECSSYKNKRCFDQTTSHLYIQSWCEHDDVHQWKYFRSVIVNTIHAINFGVLMRIRVLDLSYSCMTELPDCIGDCIYLRYLDLAGNSLHKLPDSLCKLYHLQFLVVPDMCRRLPRRVNSLIKLRYLNASNEAVTRIAGIGSLTSLQELKEFDVKVTKGHDIGQLKELRELRGQLCIRNLGTVKRKEEVIEANLSGKTRIEKLQLKWQRRKAVKVWVDVDEVLECLEPPPNLKELEIHWFGGCRTPSWLEKQSLTLLQSIHLKGCKRWQQLPPLGYLPVLQFLGIDSMDATIDGGDGSVEIFPTLRELWLADASIFLDGISFEDQSRKFFHQLRKLSAVNCKFIKGLPPLSLFSSLEELEIKMCPDLENELPLCLKDLNKLKTLKISAPNLTCFPDEMMQHLKHLEIDTCQNLVSWLVEDKEDALHSSLSSLSVINSPLPTGSILLTSLRELKIDGCSKIRVFTKEQKDWFANLTSLRNLRITNCMNLVALPPNLHQLGSLEKLTISGCRGLKSLPSDLPNPLKVLEIWNCNQGFTFQYLGEEAPEWIKSIPYKSIAYRKFENVNKDCRLEKVRN</sequence>
<dbReference type="InterPro" id="IPR032675">
    <property type="entry name" value="LRR_dom_sf"/>
</dbReference>
<dbReference type="Gene3D" id="1.10.10.10">
    <property type="entry name" value="Winged helix-like DNA-binding domain superfamily/Winged helix DNA-binding domain"/>
    <property type="match status" value="1"/>
</dbReference>
<evidence type="ECO:0000313" key="7">
    <source>
        <dbReference type="EMBL" id="WOL15124.1"/>
    </source>
</evidence>
<evidence type="ECO:0000256" key="3">
    <source>
        <dbReference type="ARBA" id="ARBA00022821"/>
    </source>
</evidence>
<dbReference type="Gene3D" id="3.80.10.10">
    <property type="entry name" value="Ribonuclease Inhibitor"/>
    <property type="match status" value="2"/>
</dbReference>
<evidence type="ECO:0000256" key="2">
    <source>
        <dbReference type="ARBA" id="ARBA00022737"/>
    </source>
</evidence>
<protein>
    <submittedName>
        <fullName evidence="7">Disease resistance protein RGA4</fullName>
    </submittedName>
</protein>
<dbReference type="SUPFAM" id="SSF52058">
    <property type="entry name" value="L domain-like"/>
    <property type="match status" value="2"/>
</dbReference>
<dbReference type="Pfam" id="PF00560">
    <property type="entry name" value="LRR_1"/>
    <property type="match status" value="1"/>
</dbReference>
<dbReference type="InterPro" id="IPR002182">
    <property type="entry name" value="NB-ARC"/>
</dbReference>
<accession>A0AAQ3KUW3</accession>
<dbReference type="Pfam" id="PF00931">
    <property type="entry name" value="NB-ARC"/>
    <property type="match status" value="1"/>
</dbReference>
<evidence type="ECO:0000259" key="6">
    <source>
        <dbReference type="Pfam" id="PF25019"/>
    </source>
</evidence>
<dbReference type="EMBL" id="CP136896">
    <property type="protein sequence ID" value="WOL15124.1"/>
    <property type="molecule type" value="Genomic_DNA"/>
</dbReference>
<evidence type="ECO:0000259" key="4">
    <source>
        <dbReference type="Pfam" id="PF00931"/>
    </source>
</evidence>
<dbReference type="InterPro" id="IPR036388">
    <property type="entry name" value="WH-like_DNA-bd_sf"/>
</dbReference>
<dbReference type="Pfam" id="PF23559">
    <property type="entry name" value="WHD_DRP"/>
    <property type="match status" value="1"/>
</dbReference>
<dbReference type="Pfam" id="PF25019">
    <property type="entry name" value="LRR_R13L1-DRL21"/>
    <property type="match status" value="1"/>
</dbReference>
<feature type="domain" description="NB-ARC" evidence="4">
    <location>
        <begin position="279"/>
        <end position="418"/>
    </location>
</feature>
<dbReference type="InterPro" id="IPR027417">
    <property type="entry name" value="P-loop_NTPase"/>
</dbReference>
<dbReference type="PANTHER" id="PTHR36766">
    <property type="entry name" value="PLANT BROAD-SPECTRUM MILDEW RESISTANCE PROTEIN RPW8"/>
    <property type="match status" value="1"/>
</dbReference>
<name>A0AAQ3KUW3_9LILI</name>
<evidence type="ECO:0000256" key="1">
    <source>
        <dbReference type="ARBA" id="ARBA00022614"/>
    </source>
</evidence>
<evidence type="ECO:0000259" key="5">
    <source>
        <dbReference type="Pfam" id="PF23559"/>
    </source>
</evidence>
<dbReference type="Proteomes" id="UP001327560">
    <property type="component" value="Chromosome 7"/>
</dbReference>
<proteinExistence type="predicted"/>
<dbReference type="InterPro" id="IPR058922">
    <property type="entry name" value="WHD_DRP"/>
</dbReference>
<keyword evidence="3" id="KW-0611">Plant defense</keyword>
<dbReference type="InterPro" id="IPR001611">
    <property type="entry name" value="Leu-rich_rpt"/>
</dbReference>